<dbReference type="Gene3D" id="1.10.260.40">
    <property type="entry name" value="lambda repressor-like DNA-binding domains"/>
    <property type="match status" value="1"/>
</dbReference>
<sequence length="284" mass="31995">MDRAQLADFLRRRREALQPEDVGLRRGSRRRTAGLRREEVAALCDMSVDYYSRLEQSRGPQPSEQMLAAMARGLRLNLDERDHLFRLAGHTAPVRALRSDHISPGIMRVLDRLADTPAQVMTELGETLAQTPAARALFGDETRYEGFMRSVAYRWFMDPSARNVYPVEDHPMHSRAFTADIRTVYGKYGPRSRAGAIVDALLAESPEFVAVWGAHDVRTTHSRDKRVQHPEVGVMDLQCQFLIDPEQGQTLLVLTATPGTESYDLLKLLSVIGTQSLESRDVAH</sequence>
<dbReference type="EMBL" id="BAAAOH010000001">
    <property type="protein sequence ID" value="GAA1991858.1"/>
    <property type="molecule type" value="Genomic_DNA"/>
</dbReference>
<protein>
    <submittedName>
        <fullName evidence="2">Helix-turn-helix transcriptional regulator</fullName>
    </submittedName>
</protein>
<dbReference type="Proteomes" id="UP001500326">
    <property type="component" value="Unassembled WGS sequence"/>
</dbReference>
<dbReference type="CDD" id="cd00093">
    <property type="entry name" value="HTH_XRE"/>
    <property type="match status" value="1"/>
</dbReference>
<accession>A0ABP5E702</accession>
<dbReference type="PROSITE" id="PS50943">
    <property type="entry name" value="HTH_CROC1"/>
    <property type="match status" value="1"/>
</dbReference>
<dbReference type="Pfam" id="PF13560">
    <property type="entry name" value="HTH_31"/>
    <property type="match status" value="1"/>
</dbReference>
<reference evidence="3" key="1">
    <citation type="journal article" date="2019" name="Int. J. Syst. Evol. Microbiol.">
        <title>The Global Catalogue of Microorganisms (GCM) 10K type strain sequencing project: providing services to taxonomists for standard genome sequencing and annotation.</title>
        <authorList>
            <consortium name="The Broad Institute Genomics Platform"/>
            <consortium name="The Broad Institute Genome Sequencing Center for Infectious Disease"/>
            <person name="Wu L."/>
            <person name="Ma J."/>
        </authorList>
    </citation>
    <scope>NUCLEOTIDE SEQUENCE [LARGE SCALE GENOMIC DNA]</scope>
    <source>
        <strain evidence="3">JCM 14902</strain>
    </source>
</reference>
<evidence type="ECO:0000259" key="1">
    <source>
        <dbReference type="PROSITE" id="PS50943"/>
    </source>
</evidence>
<dbReference type="Pfam" id="PF17765">
    <property type="entry name" value="MLTR_LBD"/>
    <property type="match status" value="1"/>
</dbReference>
<name>A0ABP5E702_9MICO</name>
<organism evidence="2 3">
    <name type="scientific">Microbacterium pumilum</name>
    <dbReference type="NCBI Taxonomy" id="344165"/>
    <lineage>
        <taxon>Bacteria</taxon>
        <taxon>Bacillati</taxon>
        <taxon>Actinomycetota</taxon>
        <taxon>Actinomycetes</taxon>
        <taxon>Micrococcales</taxon>
        <taxon>Microbacteriaceae</taxon>
        <taxon>Microbacterium</taxon>
    </lineage>
</organism>
<dbReference type="RefSeq" id="WP_344063729.1">
    <property type="nucleotide sequence ID" value="NZ_BAAAOH010000001.1"/>
</dbReference>
<dbReference type="PANTHER" id="PTHR35010:SF2">
    <property type="entry name" value="BLL4672 PROTEIN"/>
    <property type="match status" value="1"/>
</dbReference>
<evidence type="ECO:0000313" key="2">
    <source>
        <dbReference type="EMBL" id="GAA1991858.1"/>
    </source>
</evidence>
<dbReference type="Gene3D" id="3.30.450.180">
    <property type="match status" value="1"/>
</dbReference>
<dbReference type="SUPFAM" id="SSF47413">
    <property type="entry name" value="lambda repressor-like DNA-binding domains"/>
    <property type="match status" value="1"/>
</dbReference>
<dbReference type="InterPro" id="IPR001387">
    <property type="entry name" value="Cro/C1-type_HTH"/>
</dbReference>
<comment type="caution">
    <text evidence="2">The sequence shown here is derived from an EMBL/GenBank/DDBJ whole genome shotgun (WGS) entry which is preliminary data.</text>
</comment>
<gene>
    <name evidence="2" type="ORF">GCM10009777_29110</name>
</gene>
<keyword evidence="3" id="KW-1185">Reference proteome</keyword>
<dbReference type="InterPro" id="IPR041413">
    <property type="entry name" value="MLTR_LBD"/>
</dbReference>
<dbReference type="PANTHER" id="PTHR35010">
    <property type="entry name" value="BLL4672 PROTEIN-RELATED"/>
    <property type="match status" value="1"/>
</dbReference>
<feature type="domain" description="HTH cro/C1-type" evidence="1">
    <location>
        <begin position="33"/>
        <end position="81"/>
    </location>
</feature>
<dbReference type="SMART" id="SM00530">
    <property type="entry name" value="HTH_XRE"/>
    <property type="match status" value="1"/>
</dbReference>
<evidence type="ECO:0000313" key="3">
    <source>
        <dbReference type="Proteomes" id="UP001500326"/>
    </source>
</evidence>
<proteinExistence type="predicted"/>
<dbReference type="InterPro" id="IPR010982">
    <property type="entry name" value="Lambda_DNA-bd_dom_sf"/>
</dbReference>